<feature type="transmembrane region" description="Helical" evidence="7">
    <location>
        <begin position="110"/>
        <end position="133"/>
    </location>
</feature>
<keyword evidence="3" id="KW-0813">Transport</keyword>
<evidence type="ECO:0000256" key="1">
    <source>
        <dbReference type="ARBA" id="ARBA00004141"/>
    </source>
</evidence>
<dbReference type="PANTHER" id="PTHR42751">
    <property type="entry name" value="SODIUM/HYDROGEN EXCHANGER FAMILY/TRKA DOMAIN PROTEIN"/>
    <property type="match status" value="1"/>
</dbReference>
<feature type="transmembrane region" description="Helical" evidence="7">
    <location>
        <begin position="218"/>
        <end position="235"/>
    </location>
</feature>
<evidence type="ECO:0000313" key="10">
    <source>
        <dbReference type="Proteomes" id="UP000618460"/>
    </source>
</evidence>
<feature type="transmembrane region" description="Helical" evidence="7">
    <location>
        <begin position="145"/>
        <end position="168"/>
    </location>
</feature>
<feature type="transmembrane region" description="Helical" evidence="7">
    <location>
        <begin position="350"/>
        <end position="367"/>
    </location>
</feature>
<gene>
    <name evidence="9" type="primary">napA3</name>
    <name evidence="9" type="ORF">GCM10011351_24150</name>
</gene>
<keyword evidence="10" id="KW-1185">Reference proteome</keyword>
<feature type="transmembrane region" description="Helical" evidence="7">
    <location>
        <begin position="174"/>
        <end position="197"/>
    </location>
</feature>
<dbReference type="GO" id="GO:0015297">
    <property type="term" value="F:antiporter activity"/>
    <property type="evidence" value="ECO:0007669"/>
    <property type="project" value="InterPro"/>
</dbReference>
<keyword evidence="6 7" id="KW-0472">Membrane</keyword>
<dbReference type="RefSeq" id="WP_117156663.1">
    <property type="nucleotide sequence ID" value="NZ_BMLG01000015.1"/>
</dbReference>
<evidence type="ECO:0000256" key="2">
    <source>
        <dbReference type="ARBA" id="ARBA00005551"/>
    </source>
</evidence>
<feature type="domain" description="Cation/H+ exchanger transmembrane" evidence="8">
    <location>
        <begin position="19"/>
        <end position="355"/>
    </location>
</feature>
<organism evidence="9 10">
    <name type="scientific">Paraliobacillus quinghaiensis</name>
    <dbReference type="NCBI Taxonomy" id="470815"/>
    <lineage>
        <taxon>Bacteria</taxon>
        <taxon>Bacillati</taxon>
        <taxon>Bacillota</taxon>
        <taxon>Bacilli</taxon>
        <taxon>Bacillales</taxon>
        <taxon>Bacillaceae</taxon>
        <taxon>Paraliobacillus</taxon>
    </lineage>
</organism>
<dbReference type="Proteomes" id="UP000618460">
    <property type="component" value="Unassembled WGS sequence"/>
</dbReference>
<protein>
    <submittedName>
        <fullName evidence="9">Sodium:proton antiporter</fullName>
    </submittedName>
</protein>
<dbReference type="GO" id="GO:0016020">
    <property type="term" value="C:membrane"/>
    <property type="evidence" value="ECO:0007669"/>
    <property type="project" value="UniProtKB-SubCell"/>
</dbReference>
<dbReference type="OrthoDB" id="9781411at2"/>
<feature type="transmembrane region" description="Helical" evidence="7">
    <location>
        <begin position="6"/>
        <end position="26"/>
    </location>
</feature>
<accession>A0A917TV20</accession>
<proteinExistence type="inferred from homology"/>
<evidence type="ECO:0000259" key="8">
    <source>
        <dbReference type="Pfam" id="PF00999"/>
    </source>
</evidence>
<dbReference type="AlphaFoldDB" id="A0A917TV20"/>
<evidence type="ECO:0000256" key="6">
    <source>
        <dbReference type="ARBA" id="ARBA00023136"/>
    </source>
</evidence>
<dbReference type="EMBL" id="BMLG01000015">
    <property type="protein sequence ID" value="GGM37115.1"/>
    <property type="molecule type" value="Genomic_DNA"/>
</dbReference>
<reference evidence="9" key="2">
    <citation type="submission" date="2020-09" db="EMBL/GenBank/DDBJ databases">
        <authorList>
            <person name="Sun Q."/>
            <person name="Zhou Y."/>
        </authorList>
    </citation>
    <scope>NUCLEOTIDE SEQUENCE</scope>
    <source>
        <strain evidence="9">CGMCC 1.6333</strain>
    </source>
</reference>
<feature type="transmembrane region" description="Helical" evidence="7">
    <location>
        <begin position="33"/>
        <end position="49"/>
    </location>
</feature>
<dbReference type="Pfam" id="PF00999">
    <property type="entry name" value="Na_H_Exchanger"/>
    <property type="match status" value="1"/>
</dbReference>
<dbReference type="Gene3D" id="1.20.1530.20">
    <property type="match status" value="1"/>
</dbReference>
<evidence type="ECO:0000256" key="5">
    <source>
        <dbReference type="ARBA" id="ARBA00022989"/>
    </source>
</evidence>
<dbReference type="GO" id="GO:1902600">
    <property type="term" value="P:proton transmembrane transport"/>
    <property type="evidence" value="ECO:0007669"/>
    <property type="project" value="InterPro"/>
</dbReference>
<feature type="transmembrane region" description="Helical" evidence="7">
    <location>
        <begin position="84"/>
        <end position="104"/>
    </location>
</feature>
<comment type="similarity">
    <text evidence="2">Belongs to the monovalent cation:proton antiporter 2 (CPA2) transporter (TC 2.A.37) family.</text>
</comment>
<evidence type="ECO:0000313" key="9">
    <source>
        <dbReference type="EMBL" id="GGM37115.1"/>
    </source>
</evidence>
<dbReference type="InterPro" id="IPR006153">
    <property type="entry name" value="Cation/H_exchanger_TM"/>
</dbReference>
<evidence type="ECO:0000256" key="3">
    <source>
        <dbReference type="ARBA" id="ARBA00022448"/>
    </source>
</evidence>
<comment type="caution">
    <text evidence="9">The sequence shown here is derived from an EMBL/GenBank/DDBJ whole genome shotgun (WGS) entry which is preliminary data.</text>
</comment>
<evidence type="ECO:0000256" key="7">
    <source>
        <dbReference type="SAM" id="Phobius"/>
    </source>
</evidence>
<feature type="transmembrane region" description="Helical" evidence="7">
    <location>
        <begin position="292"/>
        <end position="312"/>
    </location>
</feature>
<keyword evidence="4 7" id="KW-0812">Transmembrane</keyword>
<comment type="subcellular location">
    <subcellularLocation>
        <location evidence="1">Membrane</location>
        <topology evidence="1">Multi-pass membrane protein</topology>
    </subcellularLocation>
</comment>
<dbReference type="InterPro" id="IPR038770">
    <property type="entry name" value="Na+/solute_symporter_sf"/>
</dbReference>
<keyword evidence="5 7" id="KW-1133">Transmembrane helix</keyword>
<dbReference type="PANTHER" id="PTHR42751:SF6">
    <property type="entry name" value="CONSERVED INTEGRAL MEMBRANE TRANSPORT PROTEIN-RELATED"/>
    <property type="match status" value="1"/>
</dbReference>
<evidence type="ECO:0000256" key="4">
    <source>
        <dbReference type="ARBA" id="ARBA00022692"/>
    </source>
</evidence>
<sequence>MLSDFPTLLVAGLVLLGIFYLGFLSLKINFPSVILYILFGVLLADYLSHNEILHFVSEIGIVLLFFILGLEFSMKRLGAIAKKIWSSGLLDVALSLGVSTLIALGFGMSLFNAFLVGGVAYATSSSITAKLLDDKSRMANKETEFMLAVLIFEDLVAPIIIAVLIGMSAGGGEFAAIDLIFILAKVMLLIGLAILFGKTIFKRFEVFIEKIDDEDFKFALLIGIAVSFGGLALLLDLSEVLGAFLAGMMLAEIGKIERVEHAVIPVRDLLLPTFFLSFGTSIELGAGFPMPLLLVTLLIWSILAKVLVGIIGGRWYGLSKRVSLRAGLSLCARGEFSVVIATVATGTAQILSGIYIIAAAFIGMLLFDMAPKITNKVYGKPKRKKKDLRVPTSKDEKQIY</sequence>
<reference evidence="9" key="1">
    <citation type="journal article" date="2014" name="Int. J. Syst. Evol. Microbiol.">
        <title>Complete genome sequence of Corynebacterium casei LMG S-19264T (=DSM 44701T), isolated from a smear-ripened cheese.</title>
        <authorList>
            <consortium name="US DOE Joint Genome Institute (JGI-PGF)"/>
            <person name="Walter F."/>
            <person name="Albersmeier A."/>
            <person name="Kalinowski J."/>
            <person name="Ruckert C."/>
        </authorList>
    </citation>
    <scope>NUCLEOTIDE SEQUENCE</scope>
    <source>
        <strain evidence="9">CGMCC 1.6333</strain>
    </source>
</reference>
<name>A0A917TV20_9BACI</name>
<feature type="transmembrane region" description="Helical" evidence="7">
    <location>
        <begin position="55"/>
        <end position="72"/>
    </location>
</feature>